<feature type="region of interest" description="Disordered" evidence="1">
    <location>
        <begin position="262"/>
        <end position="301"/>
    </location>
</feature>
<evidence type="ECO:0000313" key="3">
    <source>
        <dbReference type="Proteomes" id="UP001056384"/>
    </source>
</evidence>
<gene>
    <name evidence="2" type="ORF">Slin15195_G129770</name>
</gene>
<accession>A0A9Q9ESJ3</accession>
<name>A0A9Q9ESJ3_9PEZI</name>
<evidence type="ECO:0000313" key="2">
    <source>
        <dbReference type="EMBL" id="USW59658.1"/>
    </source>
</evidence>
<organism evidence="2 3">
    <name type="scientific">Septoria linicola</name>
    <dbReference type="NCBI Taxonomy" id="215465"/>
    <lineage>
        <taxon>Eukaryota</taxon>
        <taxon>Fungi</taxon>
        <taxon>Dikarya</taxon>
        <taxon>Ascomycota</taxon>
        <taxon>Pezizomycotina</taxon>
        <taxon>Dothideomycetes</taxon>
        <taxon>Dothideomycetidae</taxon>
        <taxon>Mycosphaerellales</taxon>
        <taxon>Mycosphaerellaceae</taxon>
        <taxon>Septoria</taxon>
    </lineage>
</organism>
<evidence type="ECO:0000256" key="1">
    <source>
        <dbReference type="SAM" id="MobiDB-lite"/>
    </source>
</evidence>
<feature type="compositionally biased region" description="Acidic residues" evidence="1">
    <location>
        <begin position="268"/>
        <end position="277"/>
    </location>
</feature>
<dbReference type="Proteomes" id="UP001056384">
    <property type="component" value="Chromosome 14"/>
</dbReference>
<protein>
    <submittedName>
        <fullName evidence="2">Uncharacterized protein</fullName>
    </submittedName>
</protein>
<proteinExistence type="predicted"/>
<sequence length="301" mass="34313">MKNADPDEIDSFSQAQAARLRQMRRHCRSVRSLLLQRRTNLHEDENECLQQCNELYAKLSSMIRDVEGRVNTWEPNRHGPTTFEYVLKYLLQTGGATIAEDGKRIKLREDVAQQDCFHGPEARNIGTPCVIAIDCNADPRLLGATYGKWGGHRFMDTWERALRDSRLGPRTTNMCSNAARLIHTIFANEKTPKGPGRIQRMPQYRQSMTQKLLSSREAIAKDASTSSNVVIDTSGWQAFTYQLLRVDPCLRCRSTYVGMPMARGENSDSVEEGDETVLNEGREHSCAESMLWQDRVNQEDR</sequence>
<dbReference type="AlphaFoldDB" id="A0A9Q9ESJ3"/>
<keyword evidence="3" id="KW-1185">Reference proteome</keyword>
<reference evidence="2" key="1">
    <citation type="submission" date="2022-06" db="EMBL/GenBank/DDBJ databases">
        <title>Complete genome sequences of two strains of the flax pathogen Septoria linicola.</title>
        <authorList>
            <person name="Lapalu N."/>
            <person name="Simon A."/>
            <person name="Demenou B."/>
            <person name="Paumier D."/>
            <person name="Guillot M.-P."/>
            <person name="Gout L."/>
            <person name="Valade R."/>
        </authorList>
    </citation>
    <scope>NUCLEOTIDE SEQUENCE</scope>
    <source>
        <strain evidence="2">SE15195</strain>
    </source>
</reference>
<dbReference type="EMBL" id="CP099431">
    <property type="protein sequence ID" value="USW59658.1"/>
    <property type="molecule type" value="Genomic_DNA"/>
</dbReference>